<dbReference type="KEGG" id="ntt:TAO_0603"/>
<dbReference type="InterPro" id="IPR029058">
    <property type="entry name" value="AB_hydrolase_fold"/>
</dbReference>
<evidence type="ECO:0000256" key="2">
    <source>
        <dbReference type="ARBA" id="ARBA00022490"/>
    </source>
</evidence>
<evidence type="ECO:0000256" key="3">
    <source>
        <dbReference type="ARBA" id="ARBA00022756"/>
    </source>
</evidence>
<dbReference type="Gene3D" id="3.40.50.1820">
    <property type="entry name" value="alpha/beta hydrolase"/>
    <property type="match status" value="1"/>
</dbReference>
<dbReference type="Proteomes" id="UP000243679">
    <property type="component" value="Chromosome"/>
</dbReference>
<dbReference type="InterPro" id="IPR050266">
    <property type="entry name" value="AB_hydrolase_sf"/>
</dbReference>
<dbReference type="GO" id="GO:0009102">
    <property type="term" value="P:biotin biosynthetic process"/>
    <property type="evidence" value="ECO:0007669"/>
    <property type="project" value="UniProtKB-KW"/>
</dbReference>
<feature type="domain" description="AB hydrolase-1" evidence="5">
    <location>
        <begin position="4"/>
        <end position="217"/>
    </location>
</feature>
<dbReference type="InterPro" id="IPR010076">
    <property type="entry name" value="BioH"/>
</dbReference>
<keyword evidence="3" id="KW-0093">Biotin biosynthesis</keyword>
<evidence type="ECO:0000313" key="7">
    <source>
        <dbReference type="Proteomes" id="UP000243679"/>
    </source>
</evidence>
<evidence type="ECO:0000256" key="4">
    <source>
        <dbReference type="ARBA" id="ARBA00022801"/>
    </source>
</evidence>
<dbReference type="GO" id="GO:0016020">
    <property type="term" value="C:membrane"/>
    <property type="evidence" value="ECO:0007669"/>
    <property type="project" value="TreeGrafter"/>
</dbReference>
<dbReference type="PANTHER" id="PTHR43798">
    <property type="entry name" value="MONOACYLGLYCEROL LIPASE"/>
    <property type="match status" value="1"/>
</dbReference>
<keyword evidence="4" id="KW-0378">Hydrolase</keyword>
<name>A0A1Q2SLI3_9GAMM</name>
<gene>
    <name evidence="6" type="ORF">TAO_0603</name>
</gene>
<keyword evidence="7" id="KW-1185">Reference proteome</keyword>
<accession>A0A1Q2SLI3</accession>
<dbReference type="PANTHER" id="PTHR43798:SF31">
    <property type="entry name" value="AB HYDROLASE SUPERFAMILY PROTEIN YCLE"/>
    <property type="match status" value="1"/>
</dbReference>
<dbReference type="SUPFAM" id="SSF53474">
    <property type="entry name" value="alpha/beta-Hydrolases"/>
    <property type="match status" value="1"/>
</dbReference>
<proteinExistence type="predicted"/>
<evidence type="ECO:0000259" key="5">
    <source>
        <dbReference type="Pfam" id="PF12697"/>
    </source>
</evidence>
<dbReference type="InterPro" id="IPR000073">
    <property type="entry name" value="AB_hydrolase_1"/>
</dbReference>
<protein>
    <submittedName>
        <fullName evidence="6">Carboxylesterase of pimeloyl-CoA synthesis bioH</fullName>
    </submittedName>
</protein>
<dbReference type="GO" id="GO:0052689">
    <property type="term" value="F:carboxylic ester hydrolase activity"/>
    <property type="evidence" value="ECO:0007669"/>
    <property type="project" value="UniProtKB-KW"/>
</dbReference>
<organism evidence="6 7">
    <name type="scientific">Candidatus Nitrosoglobus terrae</name>
    <dbReference type="NCBI Taxonomy" id="1630141"/>
    <lineage>
        <taxon>Bacteria</taxon>
        <taxon>Pseudomonadati</taxon>
        <taxon>Pseudomonadota</taxon>
        <taxon>Gammaproteobacteria</taxon>
        <taxon>Chromatiales</taxon>
        <taxon>Chromatiaceae</taxon>
        <taxon>Candidatus Nitrosoglobus</taxon>
    </lineage>
</organism>
<dbReference type="EMBL" id="AP014836">
    <property type="protein sequence ID" value="BAW79973.1"/>
    <property type="molecule type" value="Genomic_DNA"/>
</dbReference>
<sequence>MVHLSAHFRLILIDLPGHGRSMPLYQGEQLKGLAERVAALAPSPAFWLGWSLGGLIALQIAMDYPAQVRKLVLVASTPRFTTAPDWPQAVVPELLSSFSQALKIDIPGTLKRFTLLQTQGSEWAKEVARTLFAQMNICYPSATGLQESLSILQNSDLRSALAAVYCPTLMIMGQQDILIPASVGEWMANQLFQGQICAVAGAGHAPFLSHPQVFLDALKAFLEV</sequence>
<evidence type="ECO:0000256" key="1">
    <source>
        <dbReference type="ARBA" id="ARBA00022487"/>
    </source>
</evidence>
<dbReference type="AlphaFoldDB" id="A0A1Q2SLI3"/>
<evidence type="ECO:0000313" key="6">
    <source>
        <dbReference type="EMBL" id="BAW79973.1"/>
    </source>
</evidence>
<dbReference type="PRINTS" id="PR00111">
    <property type="entry name" value="ABHYDROLASE"/>
</dbReference>
<dbReference type="Pfam" id="PF12697">
    <property type="entry name" value="Abhydrolase_6"/>
    <property type="match status" value="1"/>
</dbReference>
<keyword evidence="1" id="KW-0719">Serine esterase</keyword>
<reference evidence="6 7" key="1">
    <citation type="journal article" date="2017" name="ISME J.">
        <title>An acid-tolerant ammonia-oxidizing ?-proteobacterium from soil.</title>
        <authorList>
            <person name="Hayatsu M."/>
            <person name="Tago K."/>
            <person name="Uchiyama I."/>
            <person name="Toyoda A."/>
            <person name="Wang Y."/>
            <person name="Shimomura Y."/>
            <person name="Okubo T."/>
            <person name="Kurisu F."/>
            <person name="Hirono Y."/>
            <person name="Nonaka K."/>
            <person name="Akiyama H."/>
            <person name="Itoh T."/>
            <person name="Takami H."/>
        </authorList>
    </citation>
    <scope>NUCLEOTIDE SEQUENCE [LARGE SCALE GENOMIC DNA]</scope>
    <source>
        <strain evidence="6 7">TAO100</strain>
    </source>
</reference>
<dbReference type="NCBIfam" id="TIGR01738">
    <property type="entry name" value="bioH"/>
    <property type="match status" value="1"/>
</dbReference>
<keyword evidence="2" id="KW-0963">Cytoplasm</keyword>